<dbReference type="EMBL" id="JACIEP010000016">
    <property type="protein sequence ID" value="MBB4037677.1"/>
    <property type="molecule type" value="Genomic_DNA"/>
</dbReference>
<evidence type="ECO:0000259" key="2">
    <source>
        <dbReference type="Pfam" id="PF13472"/>
    </source>
</evidence>
<evidence type="ECO:0000313" key="3">
    <source>
        <dbReference type="EMBL" id="MBB4037677.1"/>
    </source>
</evidence>
<feature type="chain" id="PRO_5032703060" evidence="1">
    <location>
        <begin position="22"/>
        <end position="287"/>
    </location>
</feature>
<dbReference type="InterPro" id="IPR013830">
    <property type="entry name" value="SGNH_hydro"/>
</dbReference>
<dbReference type="AlphaFoldDB" id="A0A840CNK6"/>
<reference evidence="3 4" key="1">
    <citation type="submission" date="2020-08" db="EMBL/GenBank/DDBJ databases">
        <title>Genomic Encyclopedia of Type Strains, Phase IV (KMG-IV): sequencing the most valuable type-strain genomes for metagenomic binning, comparative biology and taxonomic classification.</title>
        <authorList>
            <person name="Goeker M."/>
        </authorList>
    </citation>
    <scope>NUCLEOTIDE SEQUENCE [LARGE SCALE GENOMIC DNA]</scope>
    <source>
        <strain evidence="3 4">DSM 104969</strain>
    </source>
</reference>
<protein>
    <submittedName>
        <fullName evidence="3">Lysophospholipase L1-like esterase</fullName>
    </submittedName>
</protein>
<dbReference type="Proteomes" id="UP000555103">
    <property type="component" value="Unassembled WGS sequence"/>
</dbReference>
<dbReference type="Pfam" id="PF13472">
    <property type="entry name" value="Lipase_GDSL_2"/>
    <property type="match status" value="1"/>
</dbReference>
<dbReference type="SUPFAM" id="SSF52266">
    <property type="entry name" value="SGNH hydrolase"/>
    <property type="match status" value="1"/>
</dbReference>
<dbReference type="RefSeq" id="WP_183308507.1">
    <property type="nucleotide sequence ID" value="NZ_JACIEP010000016.1"/>
</dbReference>
<dbReference type="PANTHER" id="PTHR30383:SF5">
    <property type="entry name" value="SGNH HYDROLASE-TYPE ESTERASE DOMAIN-CONTAINING PROTEIN"/>
    <property type="match status" value="1"/>
</dbReference>
<name>A0A840CNK6_9BACT</name>
<keyword evidence="4" id="KW-1185">Reference proteome</keyword>
<keyword evidence="1" id="KW-0732">Signal</keyword>
<evidence type="ECO:0000313" key="4">
    <source>
        <dbReference type="Proteomes" id="UP000555103"/>
    </source>
</evidence>
<gene>
    <name evidence="3" type="ORF">GGR21_003598</name>
</gene>
<dbReference type="PANTHER" id="PTHR30383">
    <property type="entry name" value="THIOESTERASE 1/PROTEASE 1/LYSOPHOSPHOLIPASE L1"/>
    <property type="match status" value="1"/>
</dbReference>
<comment type="caution">
    <text evidence="3">The sequence shown here is derived from an EMBL/GenBank/DDBJ whole genome shotgun (WGS) entry which is preliminary data.</text>
</comment>
<sequence>MKNINLIALMLLLSLPAFLSAQPNPSKKGSAAGTNSGCISHPWQGKKVGYIGDSVTDPDSYGDKIKKYWSFLEEWLGITSYVYGVSGRQWNGVVNQANQLKKEHGDDVDAILVFLGTNDFNHGVPIGEWYTEREEQVMAARGEPRKLVNRKRRMLIMTNDTYKGRINTGINHLKKLFPDKQIILLTPLHRSFAEFGEKNVQPDESYQNHCGEYIDAYIDAIKEAGNIWGVPVIDFNAVTGLNPMIEEQLVYFHDAGFDRLHPSTEGQERMAQTLMYQLLMYPVAFGK</sequence>
<feature type="domain" description="SGNH hydrolase-type esterase" evidence="2">
    <location>
        <begin position="51"/>
        <end position="268"/>
    </location>
</feature>
<accession>A0A840CNK6</accession>
<dbReference type="CDD" id="cd00229">
    <property type="entry name" value="SGNH_hydrolase"/>
    <property type="match status" value="1"/>
</dbReference>
<organism evidence="3 4">
    <name type="scientific">Dysgonomonas hofstadii</name>
    <dbReference type="NCBI Taxonomy" id="637886"/>
    <lineage>
        <taxon>Bacteria</taxon>
        <taxon>Pseudomonadati</taxon>
        <taxon>Bacteroidota</taxon>
        <taxon>Bacteroidia</taxon>
        <taxon>Bacteroidales</taxon>
        <taxon>Dysgonomonadaceae</taxon>
        <taxon>Dysgonomonas</taxon>
    </lineage>
</organism>
<dbReference type="InterPro" id="IPR051532">
    <property type="entry name" value="Ester_Hydrolysis_Enzymes"/>
</dbReference>
<feature type="signal peptide" evidence="1">
    <location>
        <begin position="1"/>
        <end position="21"/>
    </location>
</feature>
<proteinExistence type="predicted"/>
<dbReference type="InterPro" id="IPR036514">
    <property type="entry name" value="SGNH_hydro_sf"/>
</dbReference>
<dbReference type="GO" id="GO:0004622">
    <property type="term" value="F:phosphatidylcholine lysophospholipase activity"/>
    <property type="evidence" value="ECO:0007669"/>
    <property type="project" value="TreeGrafter"/>
</dbReference>
<evidence type="ECO:0000256" key="1">
    <source>
        <dbReference type="SAM" id="SignalP"/>
    </source>
</evidence>
<dbReference type="Gene3D" id="3.40.50.1110">
    <property type="entry name" value="SGNH hydrolase"/>
    <property type="match status" value="1"/>
</dbReference>